<dbReference type="PANTHER" id="PTHR35342:SF5">
    <property type="entry name" value="TRICARBOXYLIC TRANSPORT PROTEIN"/>
    <property type="match status" value="1"/>
</dbReference>
<feature type="transmembrane region" description="Helical" evidence="1">
    <location>
        <begin position="473"/>
        <end position="491"/>
    </location>
</feature>
<keyword evidence="1" id="KW-0472">Membrane</keyword>
<feature type="transmembrane region" description="Helical" evidence="1">
    <location>
        <begin position="136"/>
        <end position="157"/>
    </location>
</feature>
<keyword evidence="4" id="KW-1185">Reference proteome</keyword>
<feature type="transmembrane region" description="Helical" evidence="1">
    <location>
        <begin position="434"/>
        <end position="453"/>
    </location>
</feature>
<evidence type="ECO:0000313" key="3">
    <source>
        <dbReference type="EMBL" id="MFC3144312.1"/>
    </source>
</evidence>
<feature type="transmembrane region" description="Helical" evidence="1">
    <location>
        <begin position="202"/>
        <end position="219"/>
    </location>
</feature>
<proteinExistence type="predicted"/>
<dbReference type="PANTHER" id="PTHR35342">
    <property type="entry name" value="TRICARBOXYLIC TRANSPORT PROTEIN"/>
    <property type="match status" value="1"/>
</dbReference>
<sequence>MSQYILAAAAEIFQPAVLIYIVFGVLLGYVVGALPGMNRTTAIAVSLPFTFTMSPAAAISFLIGINKGGAAGSAVSAILLNIPGEASSAVTAYDGYPMARSGKAQKALKAALFGSVIGDVLATAVLIALARPLADFAIGLGPFELAAILIFSITFIAAVAGDSFFKALIAGFFGLLLSAPGLDIETGLPRMTFGLVELFDGVPVLSVAIGTLAMSQVLSQTDKGWRGKYTSPDAEVVSTDESDKQLSKQEFKQITPAIMRGSIVGTLIGILPGLGATLASFLAYTWVQKSSKTPERFGKGAPEGVAASEAADNATVPAALVPVFAIGVPGSLSTALLMGAFMMHDLTPGPFLFRENATVVYSIYIGMIVASAALLLVGFFGQSLFAAALRVRGTILWPVIVFLCVCGAYIQGGTMFGVYLMLIFGFIGYFMRKFDYSFVTFVVGYLLGPMAELTIRQTIILSARDPWRILDHPIALLFLALTVFAVWRFTIAGMRSMRLSAAG</sequence>
<dbReference type="RefSeq" id="WP_275634698.1">
    <property type="nucleotide sequence ID" value="NZ_JARGYD010000011.1"/>
</dbReference>
<feature type="transmembrane region" description="Helical" evidence="1">
    <location>
        <begin position="319"/>
        <end position="342"/>
    </location>
</feature>
<name>A0ABV7GYV0_9RHOB</name>
<feature type="domain" description="DUF112" evidence="2">
    <location>
        <begin position="18"/>
        <end position="442"/>
    </location>
</feature>
<comment type="caution">
    <text evidence="3">The sequence shown here is derived from an EMBL/GenBank/DDBJ whole genome shotgun (WGS) entry which is preliminary data.</text>
</comment>
<dbReference type="InterPro" id="IPR002823">
    <property type="entry name" value="DUF112_TM"/>
</dbReference>
<reference evidence="4" key="1">
    <citation type="journal article" date="2019" name="Int. J. Syst. Evol. Microbiol.">
        <title>The Global Catalogue of Microorganisms (GCM) 10K type strain sequencing project: providing services to taxonomists for standard genome sequencing and annotation.</title>
        <authorList>
            <consortium name="The Broad Institute Genomics Platform"/>
            <consortium name="The Broad Institute Genome Sequencing Center for Infectious Disease"/>
            <person name="Wu L."/>
            <person name="Ma J."/>
        </authorList>
    </citation>
    <scope>NUCLEOTIDE SEQUENCE [LARGE SCALE GENOMIC DNA]</scope>
    <source>
        <strain evidence="4">KCTC 52366</strain>
    </source>
</reference>
<accession>A0ABV7GYV0</accession>
<keyword evidence="1" id="KW-0812">Transmembrane</keyword>
<dbReference type="EMBL" id="JBHRTB010000010">
    <property type="protein sequence ID" value="MFC3144312.1"/>
    <property type="molecule type" value="Genomic_DNA"/>
</dbReference>
<gene>
    <name evidence="3" type="ORF">ACFOGP_16435</name>
</gene>
<feature type="transmembrane region" description="Helical" evidence="1">
    <location>
        <begin position="263"/>
        <end position="287"/>
    </location>
</feature>
<protein>
    <submittedName>
        <fullName evidence="3">Tripartite tricarboxylate transporter permease</fullName>
    </submittedName>
</protein>
<feature type="transmembrane region" description="Helical" evidence="1">
    <location>
        <begin position="395"/>
        <end position="422"/>
    </location>
</feature>
<feature type="transmembrane region" description="Helical" evidence="1">
    <location>
        <begin position="43"/>
        <end position="65"/>
    </location>
</feature>
<dbReference type="Pfam" id="PF01970">
    <property type="entry name" value="TctA"/>
    <property type="match status" value="1"/>
</dbReference>
<evidence type="ECO:0000256" key="1">
    <source>
        <dbReference type="SAM" id="Phobius"/>
    </source>
</evidence>
<feature type="transmembrane region" description="Helical" evidence="1">
    <location>
        <begin position="164"/>
        <end position="182"/>
    </location>
</feature>
<evidence type="ECO:0000259" key="2">
    <source>
        <dbReference type="Pfam" id="PF01970"/>
    </source>
</evidence>
<feature type="transmembrane region" description="Helical" evidence="1">
    <location>
        <begin position="12"/>
        <end position="31"/>
    </location>
</feature>
<organism evidence="3 4">
    <name type="scientific">Psychromarinibacter halotolerans</name>
    <dbReference type="NCBI Taxonomy" id="1775175"/>
    <lineage>
        <taxon>Bacteria</taxon>
        <taxon>Pseudomonadati</taxon>
        <taxon>Pseudomonadota</taxon>
        <taxon>Alphaproteobacteria</taxon>
        <taxon>Rhodobacterales</taxon>
        <taxon>Paracoccaceae</taxon>
        <taxon>Psychromarinibacter</taxon>
    </lineage>
</organism>
<evidence type="ECO:0000313" key="4">
    <source>
        <dbReference type="Proteomes" id="UP001595632"/>
    </source>
</evidence>
<dbReference type="Proteomes" id="UP001595632">
    <property type="component" value="Unassembled WGS sequence"/>
</dbReference>
<keyword evidence="1" id="KW-1133">Transmembrane helix</keyword>
<feature type="transmembrane region" description="Helical" evidence="1">
    <location>
        <begin position="363"/>
        <end position="389"/>
    </location>
</feature>
<feature type="transmembrane region" description="Helical" evidence="1">
    <location>
        <begin position="110"/>
        <end position="130"/>
    </location>
</feature>